<dbReference type="PROSITE" id="PS00109">
    <property type="entry name" value="PROTEIN_KINASE_TYR"/>
    <property type="match status" value="1"/>
</dbReference>
<accession>A0ABR2JQX5</accession>
<feature type="domain" description="Protein kinase" evidence="5">
    <location>
        <begin position="45"/>
        <end position="303"/>
    </location>
</feature>
<dbReference type="InterPro" id="IPR008266">
    <property type="entry name" value="Tyr_kinase_AS"/>
</dbReference>
<evidence type="ECO:0000256" key="3">
    <source>
        <dbReference type="ARBA" id="ARBA00022777"/>
    </source>
</evidence>
<organism evidence="6 7">
    <name type="scientific">Tritrichomonas musculus</name>
    <dbReference type="NCBI Taxonomy" id="1915356"/>
    <lineage>
        <taxon>Eukaryota</taxon>
        <taxon>Metamonada</taxon>
        <taxon>Parabasalia</taxon>
        <taxon>Tritrichomonadida</taxon>
        <taxon>Tritrichomonadidae</taxon>
        <taxon>Tritrichomonas</taxon>
    </lineage>
</organism>
<dbReference type="PANTHER" id="PTHR11042:SF189">
    <property type="entry name" value="PROTEIN KINASE DOMAIN-CONTAINING PROTEIN"/>
    <property type="match status" value="1"/>
</dbReference>
<gene>
    <name evidence="6" type="ORF">M9Y10_004037</name>
</gene>
<keyword evidence="3" id="KW-0418">Kinase</keyword>
<dbReference type="Gene3D" id="3.30.200.20">
    <property type="entry name" value="Phosphorylase Kinase, domain 1"/>
    <property type="match status" value="1"/>
</dbReference>
<dbReference type="InterPro" id="IPR011009">
    <property type="entry name" value="Kinase-like_dom_sf"/>
</dbReference>
<proteinExistence type="predicted"/>
<keyword evidence="2" id="KW-0547">Nucleotide-binding</keyword>
<name>A0ABR2JQX5_9EUKA</name>
<evidence type="ECO:0000256" key="1">
    <source>
        <dbReference type="ARBA" id="ARBA00022679"/>
    </source>
</evidence>
<keyword evidence="1" id="KW-0808">Transferase</keyword>
<evidence type="ECO:0000259" key="5">
    <source>
        <dbReference type="PROSITE" id="PS50011"/>
    </source>
</evidence>
<dbReference type="Gene3D" id="1.10.510.10">
    <property type="entry name" value="Transferase(Phosphotransferase) domain 1"/>
    <property type="match status" value="1"/>
</dbReference>
<dbReference type="Proteomes" id="UP001470230">
    <property type="component" value="Unassembled WGS sequence"/>
</dbReference>
<sequence length="310" mass="34894">MCDSSIPLPDLDFDELDELDNISSSPKYDLHVNISNLTNIFGFQLITDTPIKASYNSCVYAASSEPMYYDKRQNTQLLAKKYALKISTNKPRILKEFENYQKLPKIPNIVESFDIFEYDIYIILQMELCIGGDIFGIHFEEKIIWKLIHDISKALDALHSEDLIHLDVSPSNILLKNDEFKLADFGNIIENGSFRAGDEGSGPYAAPEVLLFPGKKETGFVHVGSAADIFSFGVVLLEAASGYFAPRGGTILYEQLRKGNLKLGDGLFKCDYSDELITLVNQMINPDPFLRPTAGQIMKRPHVINFSKKY</sequence>
<comment type="caution">
    <text evidence="6">The sequence shown here is derived from an EMBL/GenBank/DDBJ whole genome shotgun (WGS) entry which is preliminary data.</text>
</comment>
<protein>
    <recommendedName>
        <fullName evidence="5">Protein kinase domain-containing protein</fullName>
    </recommendedName>
</protein>
<dbReference type="SUPFAM" id="SSF56112">
    <property type="entry name" value="Protein kinase-like (PK-like)"/>
    <property type="match status" value="1"/>
</dbReference>
<dbReference type="PROSITE" id="PS50011">
    <property type="entry name" value="PROTEIN_KINASE_DOM"/>
    <property type="match status" value="1"/>
</dbReference>
<evidence type="ECO:0000313" key="7">
    <source>
        <dbReference type="Proteomes" id="UP001470230"/>
    </source>
</evidence>
<evidence type="ECO:0000256" key="2">
    <source>
        <dbReference type="ARBA" id="ARBA00022741"/>
    </source>
</evidence>
<keyword evidence="7" id="KW-1185">Reference proteome</keyword>
<dbReference type="PANTHER" id="PTHR11042">
    <property type="entry name" value="EUKARYOTIC TRANSLATION INITIATION FACTOR 2-ALPHA KINASE EIF2-ALPHA KINASE -RELATED"/>
    <property type="match status" value="1"/>
</dbReference>
<dbReference type="Pfam" id="PF00069">
    <property type="entry name" value="Pkinase"/>
    <property type="match status" value="1"/>
</dbReference>
<dbReference type="InterPro" id="IPR050339">
    <property type="entry name" value="CC_SR_Kinase"/>
</dbReference>
<dbReference type="EMBL" id="JAPFFF010000010">
    <property type="protein sequence ID" value="KAK8881302.1"/>
    <property type="molecule type" value="Genomic_DNA"/>
</dbReference>
<keyword evidence="4" id="KW-0067">ATP-binding</keyword>
<evidence type="ECO:0000313" key="6">
    <source>
        <dbReference type="EMBL" id="KAK8881302.1"/>
    </source>
</evidence>
<evidence type="ECO:0000256" key="4">
    <source>
        <dbReference type="ARBA" id="ARBA00022840"/>
    </source>
</evidence>
<dbReference type="InterPro" id="IPR000719">
    <property type="entry name" value="Prot_kinase_dom"/>
</dbReference>
<reference evidence="6 7" key="1">
    <citation type="submission" date="2024-04" db="EMBL/GenBank/DDBJ databases">
        <title>Tritrichomonas musculus Genome.</title>
        <authorList>
            <person name="Alves-Ferreira E."/>
            <person name="Grigg M."/>
            <person name="Lorenzi H."/>
            <person name="Galac M."/>
        </authorList>
    </citation>
    <scope>NUCLEOTIDE SEQUENCE [LARGE SCALE GENOMIC DNA]</scope>
    <source>
        <strain evidence="6 7">EAF2021</strain>
    </source>
</reference>